<dbReference type="InterPro" id="IPR049150">
    <property type="entry name" value="EFR3_HEAT-like_rpt"/>
</dbReference>
<comment type="similarity">
    <text evidence="1">Belongs to the EFR3 family.</text>
</comment>
<dbReference type="GO" id="GO:0072659">
    <property type="term" value="P:protein localization to plasma membrane"/>
    <property type="evidence" value="ECO:0007669"/>
    <property type="project" value="InterPro"/>
</dbReference>
<feature type="region of interest" description="Disordered" evidence="3">
    <location>
        <begin position="693"/>
        <end position="723"/>
    </location>
</feature>
<feature type="compositionally biased region" description="Low complexity" evidence="3">
    <location>
        <begin position="706"/>
        <end position="717"/>
    </location>
</feature>
<gene>
    <name evidence="4" type="primary">EFR3</name>
    <name evidence="4" type="ORF">C6P40_004284</name>
</gene>
<organism evidence="4 5">
    <name type="scientific">Pichia californica</name>
    <dbReference type="NCBI Taxonomy" id="460514"/>
    <lineage>
        <taxon>Eukaryota</taxon>
        <taxon>Fungi</taxon>
        <taxon>Dikarya</taxon>
        <taxon>Ascomycota</taxon>
        <taxon>Saccharomycotina</taxon>
        <taxon>Pichiomycetes</taxon>
        <taxon>Pichiales</taxon>
        <taxon>Pichiaceae</taxon>
        <taxon>Pichia</taxon>
    </lineage>
</organism>
<dbReference type="AlphaFoldDB" id="A0A9P6WMI0"/>
<reference evidence="4" key="1">
    <citation type="submission" date="2020-11" db="EMBL/GenBank/DDBJ databases">
        <title>Kefir isolates.</title>
        <authorList>
            <person name="Marcisauskas S."/>
            <person name="Kim Y."/>
            <person name="Blasche S."/>
        </authorList>
    </citation>
    <scope>NUCLEOTIDE SEQUENCE</scope>
    <source>
        <strain evidence="4">Olga-1</strain>
    </source>
</reference>
<dbReference type="SUPFAM" id="SSF48371">
    <property type="entry name" value="ARM repeat"/>
    <property type="match status" value="1"/>
</dbReference>
<sequence length="835" mass="94843">MHSVFRPKHQKLILQCYPSPKLSIAETKPNQAELSYLVFYASSRRTKLEKVGEFLLKKTTADIYRKRVGHLKVTLYILQELITKCSEDLGFMTPYVVSIIKDIISLEDLSTNQLASKVFVTYCETLQPIQRQVFTSNVTMLNNFLGIITKFLGFASNNSNKDWLRISLSVALVVADSIDPSFSQFEKYDLIGKSIYLILGTINLNQTDLSLIKVTSKISQPDQLNDNEDIDVVAIHALKSFFDTISKSQLDTATKNVISYLIQNGKDINWANKIVIICAKRTHIELRHRIMVIISNTIARYVKENKIDVLDYLLKILSNLLSSDDVQFVGLPVLNILNKLIEFQKMMILNNEAHILKDSYSDMIRSLSSRIYYNNQINDMITSIFSDYYNEYTNTHQLNEEQFFHFSQVIIDNVRDILNIAEKPSIKMKKSDYPFNLFNFLYLTLPLDNFPNFRQQIQVMWLSFLNEFYKENNDYVSKPNAELCITNNVDNNLCLFLESLEKILKNDPRDEIKAQMSITISTMVNAFQINLLINYLKFVSNWLEDPTNFKYSLSLLLLGISSSQIEDGHSLAKLIDCKIAYSQNENIWPEYIGYHASSEPSSSILTANELIDLLNTIPVTTKWMKRVNINQPIPAFNSQQPKQQNSILLMSASNSVLSLPINKNNSFNHLRGTSSKGINQPQTVPLPLSAHSTLDSSTNGDISDVTNNTTPIPTSNTHQRNISMGSNNSYNETFSDAADYSDISGMNETFLPPNNGEFSAGRSMHSGWSIRSGRNNRVNLKELMHAKPERINEVDLNRLVKTRTGGTLSHVNTNSTAREKSGLAFALRGIDLDDA</sequence>
<dbReference type="PANTHER" id="PTHR47766">
    <property type="entry name" value="PROTEIN EFR3"/>
    <property type="match status" value="1"/>
</dbReference>
<feature type="compositionally biased region" description="Polar residues" evidence="3">
    <location>
        <begin position="693"/>
        <end position="705"/>
    </location>
</feature>
<comment type="caution">
    <text evidence="4">The sequence shown here is derived from an EMBL/GenBank/DDBJ whole genome shotgun (WGS) entry which is preliminary data.</text>
</comment>
<protein>
    <recommendedName>
        <fullName evidence="2">Protein EFR3</fullName>
    </recommendedName>
</protein>
<dbReference type="Proteomes" id="UP000697127">
    <property type="component" value="Unassembled WGS sequence"/>
</dbReference>
<evidence type="ECO:0000313" key="4">
    <source>
        <dbReference type="EMBL" id="KAG0689874.1"/>
    </source>
</evidence>
<dbReference type="Pfam" id="PF21072">
    <property type="entry name" value="EFR3"/>
    <property type="match status" value="1"/>
</dbReference>
<proteinExistence type="inferred from homology"/>
<dbReference type="PANTHER" id="PTHR47766:SF1">
    <property type="entry name" value="PROTEIN EFR3"/>
    <property type="match status" value="1"/>
</dbReference>
<dbReference type="InterPro" id="IPR016024">
    <property type="entry name" value="ARM-type_fold"/>
</dbReference>
<dbReference type="GO" id="GO:0005886">
    <property type="term" value="C:plasma membrane"/>
    <property type="evidence" value="ECO:0007669"/>
    <property type="project" value="TreeGrafter"/>
</dbReference>
<evidence type="ECO:0000256" key="1">
    <source>
        <dbReference type="ARBA" id="ARBA00010216"/>
    </source>
</evidence>
<dbReference type="InterPro" id="IPR039786">
    <property type="entry name" value="EFR3"/>
</dbReference>
<evidence type="ECO:0000313" key="5">
    <source>
        <dbReference type="Proteomes" id="UP000697127"/>
    </source>
</evidence>
<evidence type="ECO:0000256" key="2">
    <source>
        <dbReference type="ARBA" id="ARBA00017967"/>
    </source>
</evidence>
<dbReference type="EMBL" id="PUHW01000056">
    <property type="protein sequence ID" value="KAG0689874.1"/>
    <property type="molecule type" value="Genomic_DNA"/>
</dbReference>
<name>A0A9P6WMI0_9ASCO</name>
<evidence type="ECO:0000256" key="3">
    <source>
        <dbReference type="SAM" id="MobiDB-lite"/>
    </source>
</evidence>
<keyword evidence="5" id="KW-1185">Reference proteome</keyword>
<accession>A0A9P6WMI0</accession>